<organism evidence="9">
    <name type="scientific">Prunus dulcis</name>
    <name type="common">Almond</name>
    <name type="synonym">Amygdalus dulcis</name>
    <dbReference type="NCBI Taxonomy" id="3755"/>
    <lineage>
        <taxon>Eukaryota</taxon>
        <taxon>Viridiplantae</taxon>
        <taxon>Streptophyta</taxon>
        <taxon>Embryophyta</taxon>
        <taxon>Tracheophyta</taxon>
        <taxon>Spermatophyta</taxon>
        <taxon>Magnoliopsida</taxon>
        <taxon>eudicotyledons</taxon>
        <taxon>Gunneridae</taxon>
        <taxon>Pentapetalae</taxon>
        <taxon>rosids</taxon>
        <taxon>fabids</taxon>
        <taxon>Rosales</taxon>
        <taxon>Rosaceae</taxon>
        <taxon>Amygdaloideae</taxon>
        <taxon>Amygdaleae</taxon>
        <taxon>Prunus</taxon>
    </lineage>
</organism>
<evidence type="ECO:0000256" key="6">
    <source>
        <dbReference type="ARBA" id="ARBA00022825"/>
    </source>
</evidence>
<comment type="caution">
    <text evidence="7">Lacks conserved residue(s) required for the propagation of feature annotation.</text>
</comment>
<comment type="subcellular location">
    <subcellularLocation>
        <location evidence="1">Secreted</location>
    </subcellularLocation>
</comment>
<dbReference type="InterPro" id="IPR000209">
    <property type="entry name" value="Peptidase_S8/S53_dom"/>
</dbReference>
<reference evidence="9" key="1">
    <citation type="journal article" date="2019" name="Science">
        <title>Mutation of a bHLH transcription factor allowed almond domestication.</title>
        <authorList>
            <person name="Sanchez-Perez R."/>
            <person name="Pavan S."/>
            <person name="Mazzeo R."/>
            <person name="Moldovan C."/>
            <person name="Aiese Cigliano R."/>
            <person name="Del Cueto J."/>
            <person name="Ricciardi F."/>
            <person name="Lotti C."/>
            <person name="Ricciardi L."/>
            <person name="Dicenta F."/>
            <person name="Lopez-Marques R.L."/>
            <person name="Lindberg Moller B."/>
        </authorList>
    </citation>
    <scope>NUCLEOTIDE SEQUENCE</scope>
</reference>
<comment type="similarity">
    <text evidence="2 7">Belongs to the peptidase S8 family.</text>
</comment>
<dbReference type="GO" id="GO:0004252">
    <property type="term" value="F:serine-type endopeptidase activity"/>
    <property type="evidence" value="ECO:0007669"/>
    <property type="project" value="InterPro"/>
</dbReference>
<sequence>MKTTVHSKPMSRIFPAKTVLGLKPAPRVTAFSSKGPNSLTPEILKPDVTAPGLNILASWSPAAGDKQFNILSGTSMACPHVTGIAALIKAVHPSWSPATIRSAIMTTGKIT</sequence>
<dbReference type="Pfam" id="PF00082">
    <property type="entry name" value="Peptidase_S8"/>
    <property type="match status" value="1"/>
</dbReference>
<dbReference type="Gene3D" id="3.40.50.200">
    <property type="entry name" value="Peptidase S8/S53 domain"/>
    <property type="match status" value="1"/>
</dbReference>
<keyword evidence="6" id="KW-0720">Serine protease</keyword>
<evidence type="ECO:0000259" key="8">
    <source>
        <dbReference type="Pfam" id="PF00082"/>
    </source>
</evidence>
<dbReference type="Gene3D" id="3.50.30.30">
    <property type="match status" value="1"/>
</dbReference>
<dbReference type="InterPro" id="IPR023828">
    <property type="entry name" value="Peptidase_S8_Ser-AS"/>
</dbReference>
<dbReference type="SUPFAM" id="SSF52743">
    <property type="entry name" value="Subtilisin-like"/>
    <property type="match status" value="1"/>
</dbReference>
<keyword evidence="4" id="KW-0732">Signal</keyword>
<keyword evidence="5" id="KW-0378">Hydrolase</keyword>
<protein>
    <recommendedName>
        <fullName evidence="8">Peptidase S8/S53 domain-containing protein</fullName>
    </recommendedName>
</protein>
<proteinExistence type="inferred from homology"/>
<evidence type="ECO:0000313" key="9">
    <source>
        <dbReference type="EMBL" id="BBH08137.1"/>
    </source>
</evidence>
<evidence type="ECO:0000256" key="7">
    <source>
        <dbReference type="PROSITE-ProRule" id="PRU01240"/>
    </source>
</evidence>
<dbReference type="PROSITE" id="PS51892">
    <property type="entry name" value="SUBTILASE"/>
    <property type="match status" value="1"/>
</dbReference>
<dbReference type="InterPro" id="IPR045051">
    <property type="entry name" value="SBT"/>
</dbReference>
<feature type="domain" description="Peptidase S8/S53" evidence="8">
    <location>
        <begin position="22"/>
        <end position="107"/>
    </location>
</feature>
<evidence type="ECO:0000256" key="3">
    <source>
        <dbReference type="ARBA" id="ARBA00022670"/>
    </source>
</evidence>
<evidence type="ECO:0000256" key="5">
    <source>
        <dbReference type="ARBA" id="ARBA00022801"/>
    </source>
</evidence>
<dbReference type="AlphaFoldDB" id="A0A4Y1RWK5"/>
<evidence type="ECO:0000256" key="2">
    <source>
        <dbReference type="ARBA" id="ARBA00011073"/>
    </source>
</evidence>
<dbReference type="GO" id="GO:0006508">
    <property type="term" value="P:proteolysis"/>
    <property type="evidence" value="ECO:0007669"/>
    <property type="project" value="UniProtKB-KW"/>
</dbReference>
<dbReference type="EMBL" id="AP019303">
    <property type="protein sequence ID" value="BBH08137.1"/>
    <property type="molecule type" value="Genomic_DNA"/>
</dbReference>
<accession>A0A4Y1RWK5</accession>
<dbReference type="PANTHER" id="PTHR10795">
    <property type="entry name" value="PROPROTEIN CONVERTASE SUBTILISIN/KEXIN"/>
    <property type="match status" value="1"/>
</dbReference>
<evidence type="ECO:0000256" key="4">
    <source>
        <dbReference type="ARBA" id="ARBA00022729"/>
    </source>
</evidence>
<dbReference type="InterPro" id="IPR036852">
    <property type="entry name" value="Peptidase_S8/S53_dom_sf"/>
</dbReference>
<name>A0A4Y1RWK5_PRUDU</name>
<dbReference type="GO" id="GO:0005576">
    <property type="term" value="C:extracellular region"/>
    <property type="evidence" value="ECO:0007669"/>
    <property type="project" value="UniProtKB-SubCell"/>
</dbReference>
<evidence type="ECO:0000256" key="1">
    <source>
        <dbReference type="ARBA" id="ARBA00004613"/>
    </source>
</evidence>
<gene>
    <name evidence="9" type="ORF">Prudu_020251</name>
</gene>
<keyword evidence="3" id="KW-0645">Protease</keyword>
<dbReference type="PROSITE" id="PS00138">
    <property type="entry name" value="SUBTILASE_SER"/>
    <property type="match status" value="1"/>
</dbReference>